<sequence>MFLENVTYKNNTPIQRSRKKLVATASGHSYYLNLLCIIYAIMTYPLEILIIMPRILKVLKEAFKLHYYKNLGIYHRPIPIEGTVVKLDPNFIDSYAQEIITKYLFYLVSKHTSIIHIIIHLPDPNIPPIQIYPNYNEHAFQNIKHIKVSLHNYSFFTNLLIKQNLYRALLIRYFEKAWDCDDLPALIDLLFNYSIIFEDDFKGQMNSGSIKSTQGFDERLHSLLPAVGVDQAFIASFIASIAQNDICFDLRLKAIIILQYLKKGGKNKIFINANDNKLELMTLPSPLPRKDEKLK</sequence>
<keyword evidence="1" id="KW-0472">Membrane</keyword>
<dbReference type="Proteomes" id="UP000266673">
    <property type="component" value="Unassembled WGS sequence"/>
</dbReference>
<protein>
    <submittedName>
        <fullName evidence="2">Uncharacterized protein</fullName>
    </submittedName>
</protein>
<reference evidence="2 3" key="1">
    <citation type="submission" date="2018-06" db="EMBL/GenBank/DDBJ databases">
        <title>Comparative genomics reveals the genomic features of Rhizophagus irregularis, R. cerebriforme, R. diaphanum and Gigaspora rosea, and their symbiotic lifestyle signature.</title>
        <authorList>
            <person name="Morin E."/>
            <person name="San Clemente H."/>
            <person name="Chen E.C.H."/>
            <person name="De La Providencia I."/>
            <person name="Hainaut M."/>
            <person name="Kuo A."/>
            <person name="Kohler A."/>
            <person name="Murat C."/>
            <person name="Tang N."/>
            <person name="Roy S."/>
            <person name="Loubradou J."/>
            <person name="Henrissat B."/>
            <person name="Grigoriev I.V."/>
            <person name="Corradi N."/>
            <person name="Roux C."/>
            <person name="Martin F.M."/>
        </authorList>
    </citation>
    <scope>NUCLEOTIDE SEQUENCE [LARGE SCALE GENOMIC DNA]</scope>
    <source>
        <strain evidence="2 3">DAOM 194757</strain>
    </source>
</reference>
<dbReference type="EMBL" id="QKWP01000322">
    <property type="protein sequence ID" value="RIB22158.1"/>
    <property type="molecule type" value="Genomic_DNA"/>
</dbReference>
<evidence type="ECO:0000313" key="3">
    <source>
        <dbReference type="Proteomes" id="UP000266673"/>
    </source>
</evidence>
<dbReference type="AlphaFoldDB" id="A0A397VJX9"/>
<gene>
    <name evidence="2" type="ORF">C2G38_2174669</name>
</gene>
<keyword evidence="1" id="KW-1133">Transmembrane helix</keyword>
<name>A0A397VJX9_9GLOM</name>
<evidence type="ECO:0000313" key="2">
    <source>
        <dbReference type="EMBL" id="RIB22158.1"/>
    </source>
</evidence>
<dbReference type="OrthoDB" id="2373613at2759"/>
<keyword evidence="1" id="KW-0812">Transmembrane</keyword>
<accession>A0A397VJX9</accession>
<feature type="transmembrane region" description="Helical" evidence="1">
    <location>
        <begin position="30"/>
        <end position="51"/>
    </location>
</feature>
<organism evidence="2 3">
    <name type="scientific">Gigaspora rosea</name>
    <dbReference type="NCBI Taxonomy" id="44941"/>
    <lineage>
        <taxon>Eukaryota</taxon>
        <taxon>Fungi</taxon>
        <taxon>Fungi incertae sedis</taxon>
        <taxon>Mucoromycota</taxon>
        <taxon>Glomeromycotina</taxon>
        <taxon>Glomeromycetes</taxon>
        <taxon>Diversisporales</taxon>
        <taxon>Gigasporaceae</taxon>
        <taxon>Gigaspora</taxon>
    </lineage>
</organism>
<keyword evidence="3" id="KW-1185">Reference proteome</keyword>
<evidence type="ECO:0000256" key="1">
    <source>
        <dbReference type="SAM" id="Phobius"/>
    </source>
</evidence>
<proteinExistence type="predicted"/>
<comment type="caution">
    <text evidence="2">The sequence shown here is derived from an EMBL/GenBank/DDBJ whole genome shotgun (WGS) entry which is preliminary data.</text>
</comment>